<dbReference type="Proteomes" id="UP001294570">
    <property type="component" value="Unassembled WGS sequence"/>
</dbReference>
<keyword evidence="3" id="KW-1185">Reference proteome</keyword>
<dbReference type="EMBL" id="JAXIVU010000004">
    <property type="protein sequence ID" value="MDY7218803.1"/>
    <property type="molecule type" value="Genomic_DNA"/>
</dbReference>
<protein>
    <submittedName>
        <fullName evidence="2">DUF2254 family protein</fullName>
    </submittedName>
</protein>
<evidence type="ECO:0000313" key="2">
    <source>
        <dbReference type="EMBL" id="MDY7218803.1"/>
    </source>
</evidence>
<name>A0ABU5GT33_9GAMM</name>
<dbReference type="Pfam" id="PF10011">
    <property type="entry name" value="DUF2254"/>
    <property type="match status" value="1"/>
</dbReference>
<dbReference type="InterPro" id="IPR018723">
    <property type="entry name" value="DUF2254_membrane"/>
</dbReference>
<feature type="transmembrane region" description="Helical" evidence="1">
    <location>
        <begin position="89"/>
        <end position="108"/>
    </location>
</feature>
<accession>A0ABU5GT33</accession>
<keyword evidence="1" id="KW-0472">Membrane</keyword>
<comment type="caution">
    <text evidence="2">The sequence shown here is derived from an EMBL/GenBank/DDBJ whole genome shotgun (WGS) entry which is preliminary data.</text>
</comment>
<gene>
    <name evidence="2" type="ORF">TOI97_04360</name>
</gene>
<keyword evidence="1" id="KW-1133">Transmembrane helix</keyword>
<sequence length="190" mass="20430">MPSLIVTGSLAVAVALLQVDATCRQQWMSHWPRLFGVGAVGARGVLSTTVGSMMSVMGVTFLMVLVTLASSQYTSCILRNFMCDRVTQVVLGISADVFTYFLVVLRIIRGAAESTPSLTVAFGVVLTNGGIGALIYFIHHITARSLYTCLRRFAGCGPGQEPCACRRRCKHCRCASGLTSPREVKPVPAR</sequence>
<dbReference type="RefSeq" id="WP_321552902.1">
    <property type="nucleotide sequence ID" value="NZ_JAXIVU010000004.1"/>
</dbReference>
<reference evidence="2 3" key="1">
    <citation type="submission" date="2023-12" db="EMBL/GenBank/DDBJ databases">
        <title>Denitrificimonas halotolerans sp. nov.,a novel species isolated from landfill leachate.</title>
        <authorList>
            <person name="Wang S."/>
        </authorList>
    </citation>
    <scope>NUCLEOTIDE SEQUENCE [LARGE SCALE GENOMIC DNA]</scope>
    <source>
        <strain evidence="2 3">JX-1</strain>
    </source>
</reference>
<feature type="transmembrane region" description="Helical" evidence="1">
    <location>
        <begin position="120"/>
        <end position="138"/>
    </location>
</feature>
<proteinExistence type="predicted"/>
<keyword evidence="1" id="KW-0812">Transmembrane</keyword>
<evidence type="ECO:0000256" key="1">
    <source>
        <dbReference type="SAM" id="Phobius"/>
    </source>
</evidence>
<organism evidence="2 3">
    <name type="scientific">Denitrificimonas halotolerans</name>
    <dbReference type="NCBI Taxonomy" id="3098930"/>
    <lineage>
        <taxon>Bacteria</taxon>
        <taxon>Pseudomonadati</taxon>
        <taxon>Pseudomonadota</taxon>
        <taxon>Gammaproteobacteria</taxon>
        <taxon>Pseudomonadales</taxon>
        <taxon>Pseudomonadaceae</taxon>
        <taxon>Denitrificimonas</taxon>
    </lineage>
</organism>
<evidence type="ECO:0000313" key="3">
    <source>
        <dbReference type="Proteomes" id="UP001294570"/>
    </source>
</evidence>
<feature type="transmembrane region" description="Helical" evidence="1">
    <location>
        <begin position="45"/>
        <end position="68"/>
    </location>
</feature>